<dbReference type="AlphaFoldDB" id="A0A0P6YLL7"/>
<gene>
    <name evidence="5" type="ORF">SE18_03805</name>
</gene>
<keyword evidence="2" id="KW-0479">Metal-binding</keyword>
<dbReference type="InterPro" id="IPR002933">
    <property type="entry name" value="Peptidase_M20"/>
</dbReference>
<dbReference type="NCBIfam" id="NF006053">
    <property type="entry name" value="PRK08201.1"/>
    <property type="match status" value="1"/>
</dbReference>
<evidence type="ECO:0000256" key="2">
    <source>
        <dbReference type="ARBA" id="ARBA00022723"/>
    </source>
</evidence>
<proteinExistence type="predicted"/>
<dbReference type="Pfam" id="PF07687">
    <property type="entry name" value="M20_dimer"/>
    <property type="match status" value="1"/>
</dbReference>
<dbReference type="GO" id="GO:0006508">
    <property type="term" value="P:proteolysis"/>
    <property type="evidence" value="ECO:0007669"/>
    <property type="project" value="UniProtKB-KW"/>
</dbReference>
<dbReference type="SUPFAM" id="SSF53187">
    <property type="entry name" value="Zn-dependent exopeptidases"/>
    <property type="match status" value="1"/>
</dbReference>
<keyword evidence="6" id="KW-1185">Reference proteome</keyword>
<evidence type="ECO:0000313" key="6">
    <source>
        <dbReference type="Proteomes" id="UP000050277"/>
    </source>
</evidence>
<name>A0A0P6YLL7_9CHLR</name>
<dbReference type="Gene3D" id="3.30.70.360">
    <property type="match status" value="1"/>
</dbReference>
<keyword evidence="1" id="KW-0645">Protease</keyword>
<dbReference type="InterPro" id="IPR011650">
    <property type="entry name" value="Peptidase_M20_dimer"/>
</dbReference>
<evidence type="ECO:0000313" key="5">
    <source>
        <dbReference type="EMBL" id="KPL90913.1"/>
    </source>
</evidence>
<reference evidence="5 6" key="1">
    <citation type="submission" date="2015-07" db="EMBL/GenBank/DDBJ databases">
        <title>Whole genome sequence of Herpetosiphon geysericola DSM 7119.</title>
        <authorList>
            <person name="Hemp J."/>
            <person name="Ward L.M."/>
            <person name="Pace L.A."/>
            <person name="Fischer W.W."/>
        </authorList>
    </citation>
    <scope>NUCLEOTIDE SEQUENCE [LARGE SCALE GENOMIC DNA]</scope>
    <source>
        <strain evidence="5 6">DSM 7119</strain>
    </source>
</reference>
<dbReference type="InterPro" id="IPR051458">
    <property type="entry name" value="Cyt/Met_Dipeptidase"/>
</dbReference>
<evidence type="ECO:0000256" key="3">
    <source>
        <dbReference type="ARBA" id="ARBA00022801"/>
    </source>
</evidence>
<dbReference type="OrthoDB" id="9761532at2"/>
<dbReference type="GO" id="GO:0008233">
    <property type="term" value="F:peptidase activity"/>
    <property type="evidence" value="ECO:0007669"/>
    <property type="project" value="UniProtKB-KW"/>
</dbReference>
<comment type="caution">
    <text evidence="5">The sequence shown here is derived from an EMBL/GenBank/DDBJ whole genome shotgun (WGS) entry which is preliminary data.</text>
</comment>
<dbReference type="Gene3D" id="3.40.630.10">
    <property type="entry name" value="Zn peptidases"/>
    <property type="match status" value="1"/>
</dbReference>
<accession>A0A0P6YLL7</accession>
<dbReference type="PANTHER" id="PTHR43270:SF12">
    <property type="entry name" value="SUCCINYL-DIAMINOPIMELATE DESUCCINYLASE"/>
    <property type="match status" value="1"/>
</dbReference>
<dbReference type="EMBL" id="LGKP01000008">
    <property type="protein sequence ID" value="KPL90913.1"/>
    <property type="molecule type" value="Genomic_DNA"/>
</dbReference>
<feature type="domain" description="Peptidase M20 dimerisation" evidence="4">
    <location>
        <begin position="196"/>
        <end position="353"/>
    </location>
</feature>
<dbReference type="PATRIC" id="fig|70996.4.peg.5244"/>
<dbReference type="STRING" id="70996.SE18_03805"/>
<dbReference type="GO" id="GO:0046872">
    <property type="term" value="F:metal ion binding"/>
    <property type="evidence" value="ECO:0007669"/>
    <property type="project" value="UniProtKB-KW"/>
</dbReference>
<evidence type="ECO:0000259" key="4">
    <source>
        <dbReference type="Pfam" id="PF07687"/>
    </source>
</evidence>
<sequence length="459" mass="49555">MSVDAALAWVDDRHDQLLARFSELLRIPSVSTDPAFAADVQRCADWLVGDLQRIGFANCQAIATAGHPVVYGEWLKAGPNAPTILVYAHYDVQPVEPLELWETPPFEPRLHEGRLYARGSIDDKCGAFANLIAFEALLETSGTLPVNIKVVFEGEEETGSPAMEPFVRKHKDLLAADLMLICDGGSEPDQPLMFYTARGIIGAEVKVTGPSHDLHSGLVGGAVQNPIHVVSTIIAALHDQTGRIQIPGFYADVQTPSATEQGLMAAQEQEFFEMLKSQTGRDTFWANELGSLVARTTALPTCDVNGVWGGYQGAGTKTIIPAEAGFKVTMRLVADQDPHAILEAFSQFAQSFASETAEVIVTKGPASYPVNLLYDGPVIEALQAAFEATWGKPATLYRQGGSVPIMGMFQRELGMNLATLGFGTGENGHAPNEYLLVDEFFRGVATAIHFYTNMGQQAA</sequence>
<dbReference type="Proteomes" id="UP000050277">
    <property type="component" value="Unassembled WGS sequence"/>
</dbReference>
<organism evidence="5 6">
    <name type="scientific">Herpetosiphon geysericola</name>
    <dbReference type="NCBI Taxonomy" id="70996"/>
    <lineage>
        <taxon>Bacteria</taxon>
        <taxon>Bacillati</taxon>
        <taxon>Chloroflexota</taxon>
        <taxon>Chloroflexia</taxon>
        <taxon>Herpetosiphonales</taxon>
        <taxon>Herpetosiphonaceae</taxon>
        <taxon>Herpetosiphon</taxon>
    </lineage>
</organism>
<dbReference type="NCBIfam" id="NF006579">
    <property type="entry name" value="PRK09104.1"/>
    <property type="match status" value="1"/>
</dbReference>
<evidence type="ECO:0000256" key="1">
    <source>
        <dbReference type="ARBA" id="ARBA00022670"/>
    </source>
</evidence>
<keyword evidence="3" id="KW-0378">Hydrolase</keyword>
<dbReference type="PANTHER" id="PTHR43270">
    <property type="entry name" value="BETA-ALA-HIS DIPEPTIDASE"/>
    <property type="match status" value="1"/>
</dbReference>
<dbReference type="Pfam" id="PF01546">
    <property type="entry name" value="Peptidase_M20"/>
    <property type="match status" value="1"/>
</dbReference>
<protein>
    <recommendedName>
        <fullName evidence="4">Peptidase M20 dimerisation domain-containing protein</fullName>
    </recommendedName>
</protein>
<dbReference type="RefSeq" id="WP_054533090.1">
    <property type="nucleotide sequence ID" value="NZ_LGKP01000008.1"/>
</dbReference>